<name>A0A4Y5YIZ0_9GAMM</name>
<dbReference type="Gene3D" id="1.20.1640.10">
    <property type="entry name" value="Multidrug efflux transporter AcrB transmembrane domain"/>
    <property type="match status" value="2"/>
</dbReference>
<proteinExistence type="predicted"/>
<gene>
    <name evidence="2" type="ORF">FH971_18475</name>
</gene>
<dbReference type="Gene3D" id="3.30.70.1440">
    <property type="entry name" value="Multidrug efflux transporter AcrB pore domain"/>
    <property type="match status" value="1"/>
</dbReference>
<feature type="transmembrane region" description="Helical" evidence="1">
    <location>
        <begin position="1015"/>
        <end position="1040"/>
    </location>
</feature>
<sequence>MLDEQSTHTGAISWFARNSVAANLLLIGMIIVGLFSLTSLRKEAFPSLEPDRVTVSVTYDSGDPVLAEEGIAIKIEDALETVPGIKRITSTSNASGSSVMIEKTSSYDLDTLLTDIKTNVDAIYNFPTEAENPVIDKMRMQDHALWIEIYGDADRATLQALAEQLKSDLLSQSAIHDLEIKAKAEPMISIEVDEAKLQAYGLTLTSVSDAVNAESSASISTSLYNDDKTVRLKVSEQAYELEDFMAIPIISNSQGSLITLGDIATVKDEFADDTFVLSRYNKANSSAIEIVMDENGDIVDIVDQAKQVIEKWRNSTMLPANVSIASWHDKSTLITERLSLLVKNALSGIALVFIILALFLNLRVAFWVAAGLPFVFFGTLFFMTNNFAGLTLNEMTTFGFIMALGIVVDDAVVVGESVYSTRQKYGDNINNTIKGTLKVATPTIFGVLTTVVAFVALANVEGRLGQIYAQFGTVVAICLMLSLIESKFILPSHLAHIDTKKRVEKSWFNHIQHAADSGLKWFSRDIYQPSIELALRFRYAVVMLFITVFIVVASMPITGGVRVAFFPDIAGDTVVADFSMQNDASFGQTYKNLMTLENAAKQVDAQLSALSLAQSLAQPSAQQNDDDNKDSYLTSLHVMASSSDSGQVQVELASNSPYTLKEFTTKWTELVGQMEGIKKLKILSKKEMLDNFKVEIKARDSESVFAAGTELKAVLEAMDGVSGIDDNLDFGEPQYRFELTKQGRALGFDTETLSAQVLQSFGGGVVQRFQRGKDEVKVRVRYPDADRQTIEDILLANVRTSDGTIVPLSHVADIFNDYQPSSITRIDSQRAVYISAVLDKDKIASNELVSQLQRTVVSQLEVQYPSVSFNFAGEAEQQAETTSSIESMFVLALIAIYALLAIPLKSYVQPMIIMTAIPFGIVGAILGHWWNDLTISILSLNGILALSGVVVNDSLLLVSRFNELIKEEGLSVHDAIVESCTGRLRAVLLTSVTTFAGLAPLLGETSLQAQFLIPAAAALGYGILFATVITLLLTPSLLLIQCETKDFMTKVMNKLRPNHDATAPV</sequence>
<dbReference type="KEGG" id="spol:FH971_18475"/>
<evidence type="ECO:0000313" key="3">
    <source>
        <dbReference type="Proteomes" id="UP000319809"/>
    </source>
</evidence>
<reference evidence="2 3" key="1">
    <citation type="submission" date="2019-06" db="EMBL/GenBank/DDBJ databases">
        <title>The genome of Shewanella sp. SM1901.</title>
        <authorList>
            <person name="Cha Q."/>
        </authorList>
    </citation>
    <scope>NUCLEOTIDE SEQUENCE [LARGE SCALE GENOMIC DNA]</scope>
    <source>
        <strain evidence="2 3">SM1901</strain>
    </source>
</reference>
<feature type="transmembrane region" description="Helical" evidence="1">
    <location>
        <begin position="936"/>
        <end position="958"/>
    </location>
</feature>
<dbReference type="AlphaFoldDB" id="A0A4Y5YIZ0"/>
<dbReference type="GO" id="GO:0042910">
    <property type="term" value="F:xenobiotic transmembrane transporter activity"/>
    <property type="evidence" value="ECO:0007669"/>
    <property type="project" value="TreeGrafter"/>
</dbReference>
<feature type="transmembrane region" description="Helical" evidence="1">
    <location>
        <begin position="366"/>
        <end position="388"/>
    </location>
</feature>
<feature type="transmembrane region" description="Helical" evidence="1">
    <location>
        <begin position="537"/>
        <end position="557"/>
    </location>
</feature>
<dbReference type="PANTHER" id="PTHR32063:SF33">
    <property type="entry name" value="RND SUPERFAMILY EFFLUX PUMP PERMEASE COMPONENT"/>
    <property type="match status" value="1"/>
</dbReference>
<keyword evidence="1" id="KW-1133">Transmembrane helix</keyword>
<dbReference type="SUPFAM" id="SSF82693">
    <property type="entry name" value="Multidrug efflux transporter AcrB pore domain, PN1, PN2, PC1 and PC2 subdomains"/>
    <property type="match status" value="1"/>
</dbReference>
<feature type="transmembrane region" description="Helical" evidence="1">
    <location>
        <begin position="439"/>
        <end position="460"/>
    </location>
</feature>
<dbReference type="RefSeq" id="WP_140235265.1">
    <property type="nucleotide sequence ID" value="NZ_CP041036.1"/>
</dbReference>
<dbReference type="Proteomes" id="UP000319809">
    <property type="component" value="Chromosome"/>
</dbReference>
<keyword evidence="1" id="KW-0472">Membrane</keyword>
<feature type="transmembrane region" description="Helical" evidence="1">
    <location>
        <begin position="20"/>
        <end position="40"/>
    </location>
</feature>
<feature type="transmembrane region" description="Helical" evidence="1">
    <location>
        <begin position="887"/>
        <end position="904"/>
    </location>
</feature>
<evidence type="ECO:0000256" key="1">
    <source>
        <dbReference type="SAM" id="Phobius"/>
    </source>
</evidence>
<dbReference type="PANTHER" id="PTHR32063">
    <property type="match status" value="1"/>
</dbReference>
<feature type="transmembrane region" description="Helical" evidence="1">
    <location>
        <begin position="911"/>
        <end position="930"/>
    </location>
</feature>
<dbReference type="SUPFAM" id="SSF82714">
    <property type="entry name" value="Multidrug efflux transporter AcrB TolC docking domain, DN and DC subdomains"/>
    <property type="match status" value="2"/>
</dbReference>
<keyword evidence="3" id="KW-1185">Reference proteome</keyword>
<dbReference type="Gene3D" id="3.30.2090.10">
    <property type="entry name" value="Multidrug efflux transporter AcrB TolC docking domain, DN and DC subdomains"/>
    <property type="match status" value="2"/>
</dbReference>
<dbReference type="InterPro" id="IPR001036">
    <property type="entry name" value="Acrflvin-R"/>
</dbReference>
<organism evidence="2 3">
    <name type="scientific">Shewanella polaris</name>
    <dbReference type="NCBI Taxonomy" id="2588449"/>
    <lineage>
        <taxon>Bacteria</taxon>
        <taxon>Pseudomonadati</taxon>
        <taxon>Pseudomonadota</taxon>
        <taxon>Gammaproteobacteria</taxon>
        <taxon>Alteromonadales</taxon>
        <taxon>Shewanellaceae</taxon>
        <taxon>Shewanella</taxon>
    </lineage>
</organism>
<dbReference type="Gene3D" id="3.30.70.1430">
    <property type="entry name" value="Multidrug efflux transporter AcrB pore domain"/>
    <property type="match status" value="2"/>
</dbReference>
<dbReference type="PRINTS" id="PR00702">
    <property type="entry name" value="ACRIFLAVINRP"/>
</dbReference>
<accession>A0A4Y5YIZ0</accession>
<feature type="transmembrane region" description="Helical" evidence="1">
    <location>
        <begin position="466"/>
        <end position="484"/>
    </location>
</feature>
<dbReference type="SUPFAM" id="SSF82866">
    <property type="entry name" value="Multidrug efflux transporter AcrB transmembrane domain"/>
    <property type="match status" value="2"/>
</dbReference>
<protein>
    <submittedName>
        <fullName evidence="2">Efflux RND transporter permease subunit</fullName>
    </submittedName>
</protein>
<evidence type="ECO:0000313" key="2">
    <source>
        <dbReference type="EMBL" id="QDE32772.1"/>
    </source>
</evidence>
<dbReference type="EMBL" id="CP041036">
    <property type="protein sequence ID" value="QDE32772.1"/>
    <property type="molecule type" value="Genomic_DNA"/>
</dbReference>
<dbReference type="Pfam" id="PF00873">
    <property type="entry name" value="ACR_tran"/>
    <property type="match status" value="1"/>
</dbReference>
<dbReference type="InterPro" id="IPR027463">
    <property type="entry name" value="AcrB_DN_DC_subdom"/>
</dbReference>
<keyword evidence="1" id="KW-0812">Transmembrane</keyword>
<dbReference type="Gene3D" id="3.30.70.1320">
    <property type="entry name" value="Multidrug efflux transporter AcrB pore domain like"/>
    <property type="match status" value="1"/>
</dbReference>
<feature type="transmembrane region" description="Helical" evidence="1">
    <location>
        <begin position="986"/>
        <end position="1003"/>
    </location>
</feature>
<feature type="transmembrane region" description="Helical" evidence="1">
    <location>
        <begin position="340"/>
        <end position="360"/>
    </location>
</feature>
<dbReference type="GO" id="GO:0005886">
    <property type="term" value="C:plasma membrane"/>
    <property type="evidence" value="ECO:0007669"/>
    <property type="project" value="TreeGrafter"/>
</dbReference>